<dbReference type="AlphaFoldDB" id="A0A2W2H877"/>
<dbReference type="InterPro" id="IPR025736">
    <property type="entry name" value="PucR_C-HTH_dom"/>
</dbReference>
<name>A0A2W2H877_9ACTN</name>
<reference evidence="3 4" key="1">
    <citation type="submission" date="2018-01" db="EMBL/GenBank/DDBJ databases">
        <title>Draft genome sequence of Sphaerisporangium sp. 7K107.</title>
        <authorList>
            <person name="Sahin N."/>
            <person name="Saygin H."/>
            <person name="Ay H."/>
        </authorList>
    </citation>
    <scope>NUCLEOTIDE SEQUENCE [LARGE SCALE GENOMIC DNA]</scope>
    <source>
        <strain evidence="3 4">7K107</strain>
    </source>
</reference>
<evidence type="ECO:0000313" key="3">
    <source>
        <dbReference type="EMBL" id="PZG48135.1"/>
    </source>
</evidence>
<dbReference type="Gene3D" id="1.10.10.2840">
    <property type="entry name" value="PucR C-terminal helix-turn-helix domain"/>
    <property type="match status" value="1"/>
</dbReference>
<comment type="caution">
    <text evidence="3">The sequence shown here is derived from an EMBL/GenBank/DDBJ whole genome shotgun (WGS) entry which is preliminary data.</text>
</comment>
<proteinExistence type="predicted"/>
<gene>
    <name evidence="3" type="ORF">C1I98_12725</name>
</gene>
<dbReference type="Pfam" id="PF13556">
    <property type="entry name" value="HTH_30"/>
    <property type="match status" value="1"/>
</dbReference>
<dbReference type="Proteomes" id="UP000248544">
    <property type="component" value="Unassembled WGS sequence"/>
</dbReference>
<dbReference type="EMBL" id="POUA01000079">
    <property type="protein sequence ID" value="PZG48135.1"/>
    <property type="molecule type" value="Genomic_DNA"/>
</dbReference>
<feature type="domain" description="PucR C-terminal helix-turn-helix" evidence="2">
    <location>
        <begin position="17"/>
        <end position="56"/>
    </location>
</feature>
<evidence type="ECO:0000259" key="2">
    <source>
        <dbReference type="Pfam" id="PF13556"/>
    </source>
</evidence>
<feature type="region of interest" description="Disordered" evidence="1">
    <location>
        <begin position="50"/>
        <end position="71"/>
    </location>
</feature>
<sequence>MPDPLFDYAEKRLSEAVRTLGVFLEYSGSWNTCAERPHVRADTVRYRMRRAEEPTGGHAPPAGPISSLLYQ</sequence>
<protein>
    <recommendedName>
        <fullName evidence="2">PucR C-terminal helix-turn-helix domain-containing protein</fullName>
    </recommendedName>
</protein>
<evidence type="ECO:0000256" key="1">
    <source>
        <dbReference type="SAM" id="MobiDB-lite"/>
    </source>
</evidence>
<dbReference type="InterPro" id="IPR042070">
    <property type="entry name" value="PucR_C-HTH_sf"/>
</dbReference>
<keyword evidence="4" id="KW-1185">Reference proteome</keyword>
<organism evidence="3 4">
    <name type="scientific">Spongiactinospora gelatinilytica</name>
    <dbReference type="NCBI Taxonomy" id="2666298"/>
    <lineage>
        <taxon>Bacteria</taxon>
        <taxon>Bacillati</taxon>
        <taxon>Actinomycetota</taxon>
        <taxon>Actinomycetes</taxon>
        <taxon>Streptosporangiales</taxon>
        <taxon>Streptosporangiaceae</taxon>
        <taxon>Spongiactinospora</taxon>
    </lineage>
</organism>
<accession>A0A2W2H877</accession>
<evidence type="ECO:0000313" key="4">
    <source>
        <dbReference type="Proteomes" id="UP000248544"/>
    </source>
</evidence>